<dbReference type="PANTHER" id="PTHR28631:SF1">
    <property type="entry name" value="ACTIN MATURATION PROTEASE"/>
    <property type="match status" value="1"/>
</dbReference>
<dbReference type="InterPro" id="IPR040043">
    <property type="entry name" value="ACTMAP"/>
</dbReference>
<protein>
    <recommendedName>
        <fullName evidence="5">Actin maturation protease</fullName>
    </recommendedName>
    <alternativeName>
        <fullName evidence="6">Actin aminopeptidase ACTMAP</fullName>
    </alternativeName>
</protein>
<comment type="caution">
    <text evidence="8">The sequence shown here is derived from an EMBL/GenBank/DDBJ whole genome shotgun (WGS) entry which is preliminary data.</text>
</comment>
<keyword evidence="2" id="KW-0645">Protease</keyword>
<evidence type="ECO:0000256" key="6">
    <source>
        <dbReference type="ARBA" id="ARBA00034908"/>
    </source>
</evidence>
<keyword evidence="1" id="KW-0031">Aminopeptidase</keyword>
<evidence type="ECO:0000256" key="3">
    <source>
        <dbReference type="ARBA" id="ARBA00022801"/>
    </source>
</evidence>
<comment type="catalytic activity">
    <reaction evidence="7">
        <text>N-terminal N(alpha)-acetyl-L-cysteinyl-L-aspartyl-[protein] + H2O = N-terminal L-aspartyl-[protein] + N-acetyl-L-cysteine</text>
        <dbReference type="Rhea" id="RHEA:74579"/>
        <dbReference type="Rhea" id="RHEA-COMP:12669"/>
        <dbReference type="Rhea" id="RHEA-COMP:18395"/>
        <dbReference type="ChEBI" id="CHEBI:15377"/>
        <dbReference type="ChEBI" id="CHEBI:64720"/>
        <dbReference type="ChEBI" id="CHEBI:78236"/>
        <dbReference type="ChEBI" id="CHEBI:193599"/>
    </reaction>
    <physiologicalReaction direction="left-to-right" evidence="7">
        <dbReference type="Rhea" id="RHEA:74580"/>
    </physiologicalReaction>
</comment>
<evidence type="ECO:0000256" key="7">
    <source>
        <dbReference type="ARBA" id="ARBA00049041"/>
    </source>
</evidence>
<keyword evidence="3" id="KW-0378">Hydrolase</keyword>
<dbReference type="GO" id="GO:0004177">
    <property type="term" value="F:aminopeptidase activity"/>
    <property type="evidence" value="ECO:0007669"/>
    <property type="project" value="UniProtKB-KW"/>
</dbReference>
<dbReference type="PANTHER" id="PTHR28631">
    <property type="entry name" value="UPF0692 PROTEIN C19ORF54"/>
    <property type="match status" value="1"/>
</dbReference>
<keyword evidence="9" id="KW-1185">Reference proteome</keyword>
<sequence length="520" mass="60062">MTNKTSLEIQNYINNSIISIIERNEAYETCLNSNNYHLDVTIHNIHLPHYQQIGPTCGLTALLMIKDYYNKLQESELINLINNESKKNRFNNGRSFNNVNNLEKDQRDFSERLNDILNLAIKKNFTNKGEMFWTRGMALLIKNYCGLKCKILKFQNNSYPNNEIPEKIINNTKFKKNLNNINNNIELKTNNYNNGVNKNFNSSTFEHANNNEKNFHDISLTILKNLLKDNLCLISYDKDGNNEPCFKKGHKAHWCIINGFIIIEPVENEVCSDNIPDISKNSKFNIIWNNKEASSRAIFHLEKYISNLYFICTHSSSKYPGIFNAENLLKSNAQLNEVAPAVINETKESLFHKFHNNNNIKNQIRNNHNLQMINNVSPPFATSTISSSVPTPPPPMIIKNENNFTNESSISFISKSIHFSDITNKNNNLLKLNSCQKTQINRRGYIIPNFYSFPKKNIYNWEQYKVDLRKNITFDKKSKNNNMNLNSSDTSISYRGHSIKETLSSSIILVGKDNSFINNI</sequence>
<proteinExistence type="inferred from homology"/>
<evidence type="ECO:0000256" key="4">
    <source>
        <dbReference type="ARBA" id="ARBA00034725"/>
    </source>
</evidence>
<reference evidence="8 9" key="1">
    <citation type="submission" date="2016-08" db="EMBL/GenBank/DDBJ databases">
        <title>A Parts List for Fungal Cellulosomes Revealed by Comparative Genomics.</title>
        <authorList>
            <consortium name="DOE Joint Genome Institute"/>
            <person name="Haitjema C.H."/>
            <person name="Gilmore S.P."/>
            <person name="Henske J.K."/>
            <person name="Solomon K.V."/>
            <person name="De Groot R."/>
            <person name="Kuo A."/>
            <person name="Mondo S.J."/>
            <person name="Salamov A.A."/>
            <person name="Labutti K."/>
            <person name="Zhao Z."/>
            <person name="Chiniquy J."/>
            <person name="Barry K."/>
            <person name="Brewer H.M."/>
            <person name="Purvine S.O."/>
            <person name="Wright A.T."/>
            <person name="Boxma B."/>
            <person name="Van Alen T."/>
            <person name="Hackstein J.H."/>
            <person name="Baker S.E."/>
            <person name="Grigoriev I.V."/>
            <person name="O'Malley M.A."/>
        </authorList>
    </citation>
    <scope>NUCLEOTIDE SEQUENCE [LARGE SCALE GENOMIC DNA]</scope>
    <source>
        <strain evidence="8 9">S4</strain>
    </source>
</reference>
<name>A0A1Y1XCN9_9FUNG</name>
<gene>
    <name evidence="8" type="ORF">BCR32DRAFT_291973</name>
</gene>
<dbReference type="STRING" id="1754192.A0A1Y1XCN9"/>
<reference evidence="8 9" key="2">
    <citation type="submission" date="2016-08" db="EMBL/GenBank/DDBJ databases">
        <title>Pervasive Adenine N6-methylation of Active Genes in Fungi.</title>
        <authorList>
            <consortium name="DOE Joint Genome Institute"/>
            <person name="Mondo S.J."/>
            <person name="Dannebaum R.O."/>
            <person name="Kuo R.C."/>
            <person name="Labutti K."/>
            <person name="Haridas S."/>
            <person name="Kuo A."/>
            <person name="Salamov A."/>
            <person name="Ahrendt S.R."/>
            <person name="Lipzen A."/>
            <person name="Sullivan W."/>
            <person name="Andreopoulos W.B."/>
            <person name="Clum A."/>
            <person name="Lindquist E."/>
            <person name="Daum C."/>
            <person name="Ramamoorthy G.K."/>
            <person name="Gryganskyi A."/>
            <person name="Culley D."/>
            <person name="Magnuson J.K."/>
            <person name="James T.Y."/>
            <person name="O'Malley M.A."/>
            <person name="Stajich J.E."/>
            <person name="Spatafora J.W."/>
            <person name="Visel A."/>
            <person name="Grigoriev I.V."/>
        </authorList>
    </citation>
    <scope>NUCLEOTIDE SEQUENCE [LARGE SCALE GENOMIC DNA]</scope>
    <source>
        <strain evidence="8 9">S4</strain>
    </source>
</reference>
<dbReference type="AlphaFoldDB" id="A0A1Y1XCN9"/>
<evidence type="ECO:0000313" key="8">
    <source>
        <dbReference type="EMBL" id="ORX83485.1"/>
    </source>
</evidence>
<dbReference type="GO" id="GO:0006508">
    <property type="term" value="P:proteolysis"/>
    <property type="evidence" value="ECO:0007669"/>
    <property type="project" value="UniProtKB-KW"/>
</dbReference>
<dbReference type="Proteomes" id="UP000193944">
    <property type="component" value="Unassembled WGS sequence"/>
</dbReference>
<evidence type="ECO:0000313" key="9">
    <source>
        <dbReference type="Proteomes" id="UP000193944"/>
    </source>
</evidence>
<dbReference type="EMBL" id="MCFG01000072">
    <property type="protein sequence ID" value="ORX83485.1"/>
    <property type="molecule type" value="Genomic_DNA"/>
</dbReference>
<dbReference type="Pfam" id="PF21646">
    <property type="entry name" value="ACTMAP-like_C"/>
    <property type="match status" value="2"/>
</dbReference>
<evidence type="ECO:0000256" key="5">
    <source>
        <dbReference type="ARBA" id="ARBA00034848"/>
    </source>
</evidence>
<dbReference type="OrthoDB" id="198816at2759"/>
<organism evidence="8 9">
    <name type="scientific">Anaeromyces robustus</name>
    <dbReference type="NCBI Taxonomy" id="1754192"/>
    <lineage>
        <taxon>Eukaryota</taxon>
        <taxon>Fungi</taxon>
        <taxon>Fungi incertae sedis</taxon>
        <taxon>Chytridiomycota</taxon>
        <taxon>Chytridiomycota incertae sedis</taxon>
        <taxon>Neocallimastigomycetes</taxon>
        <taxon>Neocallimastigales</taxon>
        <taxon>Neocallimastigaceae</taxon>
        <taxon>Anaeromyces</taxon>
    </lineage>
</organism>
<evidence type="ECO:0000256" key="2">
    <source>
        <dbReference type="ARBA" id="ARBA00022670"/>
    </source>
</evidence>
<accession>A0A1Y1XCN9</accession>
<evidence type="ECO:0000256" key="1">
    <source>
        <dbReference type="ARBA" id="ARBA00022438"/>
    </source>
</evidence>
<comment type="similarity">
    <text evidence="4">Belongs to the ACTMAP family.</text>
</comment>